<feature type="signal peptide" evidence="1">
    <location>
        <begin position="1"/>
        <end position="24"/>
    </location>
</feature>
<gene>
    <name evidence="2" type="ORF">E2562_036113</name>
</gene>
<accession>A0A6G1DS23</accession>
<feature type="chain" id="PRO_5026328412" description="DUF3778 domain-containing protein" evidence="1">
    <location>
        <begin position="25"/>
        <end position="57"/>
    </location>
</feature>
<organism evidence="2 3">
    <name type="scientific">Oryza meyeriana var. granulata</name>
    <dbReference type="NCBI Taxonomy" id="110450"/>
    <lineage>
        <taxon>Eukaryota</taxon>
        <taxon>Viridiplantae</taxon>
        <taxon>Streptophyta</taxon>
        <taxon>Embryophyta</taxon>
        <taxon>Tracheophyta</taxon>
        <taxon>Spermatophyta</taxon>
        <taxon>Magnoliopsida</taxon>
        <taxon>Liliopsida</taxon>
        <taxon>Poales</taxon>
        <taxon>Poaceae</taxon>
        <taxon>BOP clade</taxon>
        <taxon>Oryzoideae</taxon>
        <taxon>Oryzeae</taxon>
        <taxon>Oryzinae</taxon>
        <taxon>Oryza</taxon>
        <taxon>Oryza meyeriana</taxon>
    </lineage>
</organism>
<sequence>MRGVGLEFSLGFCFVGALVQGGNGVDGGSSWISLPHPWHLISCSVGLGSRDSSSFRD</sequence>
<evidence type="ECO:0008006" key="4">
    <source>
        <dbReference type="Google" id="ProtNLM"/>
    </source>
</evidence>
<name>A0A6G1DS23_9ORYZ</name>
<dbReference type="Proteomes" id="UP000479710">
    <property type="component" value="Unassembled WGS sequence"/>
</dbReference>
<protein>
    <recommendedName>
        <fullName evidence="4">DUF3778 domain-containing protein</fullName>
    </recommendedName>
</protein>
<feature type="non-terminal residue" evidence="2">
    <location>
        <position position="57"/>
    </location>
</feature>
<dbReference type="AlphaFoldDB" id="A0A6G1DS23"/>
<dbReference type="EMBL" id="SPHZ02000006">
    <property type="protein sequence ID" value="KAF0915418.1"/>
    <property type="molecule type" value="Genomic_DNA"/>
</dbReference>
<proteinExistence type="predicted"/>
<evidence type="ECO:0000256" key="1">
    <source>
        <dbReference type="SAM" id="SignalP"/>
    </source>
</evidence>
<evidence type="ECO:0000313" key="3">
    <source>
        <dbReference type="Proteomes" id="UP000479710"/>
    </source>
</evidence>
<keyword evidence="1" id="KW-0732">Signal</keyword>
<evidence type="ECO:0000313" key="2">
    <source>
        <dbReference type="EMBL" id="KAF0915418.1"/>
    </source>
</evidence>
<keyword evidence="3" id="KW-1185">Reference proteome</keyword>
<reference evidence="2 3" key="1">
    <citation type="submission" date="2019-11" db="EMBL/GenBank/DDBJ databases">
        <title>Whole genome sequence of Oryza granulata.</title>
        <authorList>
            <person name="Li W."/>
        </authorList>
    </citation>
    <scope>NUCLEOTIDE SEQUENCE [LARGE SCALE GENOMIC DNA]</scope>
    <source>
        <strain evidence="3">cv. Menghai</strain>
        <tissue evidence="2">Leaf</tissue>
    </source>
</reference>
<comment type="caution">
    <text evidence="2">The sequence shown here is derived from an EMBL/GenBank/DDBJ whole genome shotgun (WGS) entry which is preliminary data.</text>
</comment>